<dbReference type="SUPFAM" id="SSF53335">
    <property type="entry name" value="S-adenosyl-L-methionine-dependent methyltransferases"/>
    <property type="match status" value="1"/>
</dbReference>
<evidence type="ECO:0000313" key="9">
    <source>
        <dbReference type="EMBL" id="QNT77804.1"/>
    </source>
</evidence>
<dbReference type="InterPro" id="IPR003358">
    <property type="entry name" value="tRNA_(Gua-N-7)_MeTrfase_Trmb"/>
</dbReference>
<evidence type="ECO:0000256" key="7">
    <source>
        <dbReference type="HAMAP-Rule" id="MF_01057"/>
    </source>
</evidence>
<comment type="similarity">
    <text evidence="7">Belongs to the class I-like SAM-binding methyltransferase superfamily. TrmB family.</text>
</comment>
<feature type="binding site" evidence="7">
    <location>
        <begin position="238"/>
        <end position="241"/>
    </location>
    <ligand>
        <name>substrate</name>
    </ligand>
</feature>
<keyword evidence="10" id="KW-1185">Reference proteome</keyword>
<protein>
    <recommendedName>
        <fullName evidence="7">tRNA (guanine-N(7)-)-methyltransferase</fullName>
        <ecNumber evidence="7">2.1.1.33</ecNumber>
    </recommendedName>
    <alternativeName>
        <fullName evidence="7">tRNA (guanine(46)-N(7))-methyltransferase</fullName>
    </alternativeName>
    <alternativeName>
        <fullName evidence="7">tRNA(m7G46)-methyltransferase</fullName>
    </alternativeName>
</protein>
<feature type="binding site" evidence="7">
    <location>
        <position position="146"/>
    </location>
    <ligand>
        <name>S-adenosyl-L-methionine</name>
        <dbReference type="ChEBI" id="CHEBI:59789"/>
    </ligand>
</feature>
<feature type="binding site" evidence="7">
    <location>
        <position position="168"/>
    </location>
    <ligand>
        <name>S-adenosyl-L-methionine</name>
        <dbReference type="ChEBI" id="CHEBI:59789"/>
    </ligand>
</feature>
<dbReference type="PROSITE" id="PS51625">
    <property type="entry name" value="SAM_MT_TRMB"/>
    <property type="match status" value="1"/>
</dbReference>
<gene>
    <name evidence="7 9" type="primary">trmB</name>
    <name evidence="9" type="ORF">JGUZn3_05580</name>
</gene>
<comment type="pathway">
    <text evidence="7">tRNA modification; N(7)-methylguanine-tRNA biosynthesis.</text>
</comment>
<dbReference type="PANTHER" id="PTHR23417">
    <property type="entry name" value="3-DEOXY-D-MANNO-OCTULOSONIC-ACID TRANSFERASE/TRNA GUANINE-N 7 - -METHYLTRANSFERASE"/>
    <property type="match status" value="1"/>
</dbReference>
<comment type="catalytic activity">
    <reaction evidence="1 7">
        <text>guanosine(46) in tRNA + S-adenosyl-L-methionine = N(7)-methylguanosine(46) in tRNA + S-adenosyl-L-homocysteine</text>
        <dbReference type="Rhea" id="RHEA:42708"/>
        <dbReference type="Rhea" id="RHEA-COMP:10188"/>
        <dbReference type="Rhea" id="RHEA-COMP:10189"/>
        <dbReference type="ChEBI" id="CHEBI:57856"/>
        <dbReference type="ChEBI" id="CHEBI:59789"/>
        <dbReference type="ChEBI" id="CHEBI:74269"/>
        <dbReference type="ChEBI" id="CHEBI:74480"/>
        <dbReference type="EC" id="2.1.1.33"/>
    </reaction>
</comment>
<feature type="binding site" evidence="7">
    <location>
        <position position="204"/>
    </location>
    <ligand>
        <name>substrate</name>
    </ligand>
</feature>
<feature type="binding site" evidence="7">
    <location>
        <position position="109"/>
    </location>
    <ligand>
        <name>S-adenosyl-L-methionine</name>
        <dbReference type="ChEBI" id="CHEBI:59789"/>
    </ligand>
</feature>
<evidence type="ECO:0000313" key="10">
    <source>
        <dbReference type="Proteomes" id="UP000516349"/>
    </source>
</evidence>
<proteinExistence type="inferred from homology"/>
<evidence type="ECO:0000256" key="3">
    <source>
        <dbReference type="ARBA" id="ARBA00022603"/>
    </source>
</evidence>
<evidence type="ECO:0000256" key="5">
    <source>
        <dbReference type="ARBA" id="ARBA00022691"/>
    </source>
</evidence>
<keyword evidence="3 7" id="KW-0489">Methyltransferase</keyword>
<comment type="caution">
    <text evidence="7">Lacks conserved residue(s) required for the propagation of feature annotation.</text>
</comment>
<reference evidence="9 10" key="1">
    <citation type="submission" date="2020-08" db="EMBL/GenBank/DDBJ databases">
        <title>Complete genome sequence of Entomobacter blattae G55GP.</title>
        <authorList>
            <person name="Poehlein A."/>
            <person name="Guzman J."/>
            <person name="Daniel R."/>
            <person name="Vilcinskas A."/>
        </authorList>
    </citation>
    <scope>NUCLEOTIDE SEQUENCE [LARGE SCALE GENOMIC DNA]</scope>
    <source>
        <strain evidence="9 10">G55GP</strain>
    </source>
</reference>
<dbReference type="GO" id="GO:0043527">
    <property type="term" value="C:tRNA methyltransferase complex"/>
    <property type="evidence" value="ECO:0007669"/>
    <property type="project" value="TreeGrafter"/>
</dbReference>
<comment type="function">
    <text evidence="2 7">Catalyzes the formation of N(7)-methylguanine at position 46 (m7G46) in tRNA.</text>
</comment>
<keyword evidence="4 7" id="KW-0808">Transferase</keyword>
<dbReference type="EC" id="2.1.1.33" evidence="7"/>
<dbReference type="KEGG" id="ebla:JGUZn3_05580"/>
<name>A0A7H1NPU4_9PROT</name>
<feature type="region of interest" description="Disordered" evidence="8">
    <location>
        <begin position="19"/>
        <end position="39"/>
    </location>
</feature>
<organism evidence="9 10">
    <name type="scientific">Entomobacter blattae</name>
    <dbReference type="NCBI Taxonomy" id="2762277"/>
    <lineage>
        <taxon>Bacteria</taxon>
        <taxon>Pseudomonadati</taxon>
        <taxon>Pseudomonadota</taxon>
        <taxon>Alphaproteobacteria</taxon>
        <taxon>Acetobacterales</taxon>
        <taxon>Acetobacteraceae</taxon>
        <taxon>Entomobacter</taxon>
    </lineage>
</organism>
<dbReference type="EMBL" id="CP060244">
    <property type="protein sequence ID" value="QNT77804.1"/>
    <property type="molecule type" value="Genomic_DNA"/>
</dbReference>
<evidence type="ECO:0000256" key="8">
    <source>
        <dbReference type="SAM" id="MobiDB-lite"/>
    </source>
</evidence>
<dbReference type="Gene3D" id="3.40.50.150">
    <property type="entry name" value="Vaccinia Virus protein VP39"/>
    <property type="match status" value="1"/>
</dbReference>
<feature type="binding site" evidence="7">
    <location>
        <position position="84"/>
    </location>
    <ligand>
        <name>S-adenosyl-L-methionine</name>
        <dbReference type="ChEBI" id="CHEBI:59789"/>
    </ligand>
</feature>
<keyword evidence="6 7" id="KW-0819">tRNA processing</keyword>
<dbReference type="HAMAP" id="MF_01057">
    <property type="entry name" value="tRNA_methyltr_TrmB"/>
    <property type="match status" value="1"/>
</dbReference>
<dbReference type="AlphaFoldDB" id="A0A7H1NPU4"/>
<dbReference type="UniPathway" id="UPA00989"/>
<sequence length="259" mass="30237">MRLTDNTVLEMDSHKKSFLSPLAGEENSSSPAERLYGRNKGHPLRKRQQWLLEHTLPLLRVDLETARKNPLHIFDPPSTSIWMEVGFGSGEHSLAQYKTHPEVGYIACEVFLNGVCSLLSQITENVQEHDILSSSLPKTLKLWDKDARILLDALPDETVEKFFLLFPDPWPKSRHAKRRFVHPDRIRRVARILQPGGIWRIASDDPTYQDWVKTVMKDQSLFELTFFSEHHPENWPKTRYEIKALKAGRKPLFWEYTKR</sequence>
<keyword evidence="5 7" id="KW-0949">S-adenosyl-L-methionine</keyword>
<dbReference type="Proteomes" id="UP000516349">
    <property type="component" value="Chromosome"/>
</dbReference>
<accession>A0A7H1NPU4</accession>
<dbReference type="InterPro" id="IPR055361">
    <property type="entry name" value="tRNA_methyltr_TrmB_bact"/>
</dbReference>
<evidence type="ECO:0000256" key="1">
    <source>
        <dbReference type="ARBA" id="ARBA00000142"/>
    </source>
</evidence>
<dbReference type="GO" id="GO:0008176">
    <property type="term" value="F:tRNA (guanine(46)-N7)-methyltransferase activity"/>
    <property type="evidence" value="ECO:0007669"/>
    <property type="project" value="UniProtKB-UniRule"/>
</dbReference>
<dbReference type="Pfam" id="PF02390">
    <property type="entry name" value="Methyltransf_4"/>
    <property type="match status" value="1"/>
</dbReference>
<evidence type="ECO:0000256" key="2">
    <source>
        <dbReference type="ARBA" id="ARBA00003015"/>
    </source>
</evidence>
<dbReference type="PANTHER" id="PTHR23417:SF14">
    <property type="entry name" value="PENTACOTRIPEPTIDE-REPEAT REGION OF PRORP DOMAIN-CONTAINING PROTEIN"/>
    <property type="match status" value="1"/>
</dbReference>
<evidence type="ECO:0000256" key="4">
    <source>
        <dbReference type="ARBA" id="ARBA00022679"/>
    </source>
</evidence>
<dbReference type="InterPro" id="IPR029063">
    <property type="entry name" value="SAM-dependent_MTases_sf"/>
</dbReference>
<evidence type="ECO:0000256" key="6">
    <source>
        <dbReference type="ARBA" id="ARBA00022694"/>
    </source>
</evidence>
<feature type="binding site" evidence="7">
    <location>
        <position position="172"/>
    </location>
    <ligand>
        <name>substrate</name>
    </ligand>
</feature>